<gene>
    <name evidence="1" type="ORF">L0U89_04495</name>
</gene>
<name>A0ABS9BRK8_9BACT</name>
<protein>
    <submittedName>
        <fullName evidence="1">DUF4258 domain-containing protein</fullName>
    </submittedName>
</protein>
<evidence type="ECO:0000313" key="2">
    <source>
        <dbReference type="Proteomes" id="UP001201449"/>
    </source>
</evidence>
<dbReference type="EMBL" id="JAKEVZ010000002">
    <property type="protein sequence ID" value="MCF1750322.1"/>
    <property type="molecule type" value="Genomic_DNA"/>
</dbReference>
<accession>A0ABS9BRK8</accession>
<dbReference type="Pfam" id="PF14076">
    <property type="entry name" value="DUF4258"/>
    <property type="match status" value="1"/>
</dbReference>
<reference evidence="1 2" key="1">
    <citation type="submission" date="2022-01" db="EMBL/GenBank/DDBJ databases">
        <title>Mariniradius saccharolyticus sp. nov., isolated from sediment of a river.</title>
        <authorList>
            <person name="Liu H."/>
        </authorList>
    </citation>
    <scope>NUCLEOTIDE SEQUENCE [LARGE SCALE GENOMIC DNA]</scope>
    <source>
        <strain evidence="1 2">RY-2</strain>
    </source>
</reference>
<evidence type="ECO:0000313" key="1">
    <source>
        <dbReference type="EMBL" id="MCF1750322.1"/>
    </source>
</evidence>
<dbReference type="Proteomes" id="UP001201449">
    <property type="component" value="Unassembled WGS sequence"/>
</dbReference>
<comment type="caution">
    <text evidence="1">The sequence shown here is derived from an EMBL/GenBank/DDBJ whole genome shotgun (WGS) entry which is preliminary data.</text>
</comment>
<proteinExistence type="predicted"/>
<organism evidence="1 2">
    <name type="scientific">Mariniradius sediminis</name>
    <dbReference type="NCBI Taxonomy" id="2909237"/>
    <lineage>
        <taxon>Bacteria</taxon>
        <taxon>Pseudomonadati</taxon>
        <taxon>Bacteroidota</taxon>
        <taxon>Cytophagia</taxon>
        <taxon>Cytophagales</taxon>
        <taxon>Cyclobacteriaceae</taxon>
        <taxon>Mariniradius</taxon>
    </lineage>
</organism>
<dbReference type="InterPro" id="IPR025354">
    <property type="entry name" value="DUF4258"/>
</dbReference>
<keyword evidence="2" id="KW-1185">Reference proteome</keyword>
<sequence>MFKRNISTFEIEHTISGGQIIKNYLDDKPYPSVLMIGVLDDKIIHVVVAHNSDKEECIVITAYLPDPEIWNKDFKSKK</sequence>